<feature type="transmembrane region" description="Helical" evidence="1">
    <location>
        <begin position="143"/>
        <end position="160"/>
    </location>
</feature>
<accession>A0ABS1BP28</accession>
<evidence type="ECO:0000313" key="2">
    <source>
        <dbReference type="EMBL" id="MBK0395059.1"/>
    </source>
</evidence>
<keyword evidence="1" id="KW-1133">Transmembrane helix</keyword>
<keyword evidence="1" id="KW-0812">Transmembrane</keyword>
<evidence type="ECO:0000256" key="1">
    <source>
        <dbReference type="SAM" id="Phobius"/>
    </source>
</evidence>
<proteinExistence type="predicted"/>
<dbReference type="RefSeq" id="WP_200520892.1">
    <property type="nucleotide sequence ID" value="NZ_JAEHNZ010000001.1"/>
</dbReference>
<keyword evidence="1" id="KW-0472">Membrane</keyword>
<feature type="transmembrane region" description="Helical" evidence="1">
    <location>
        <begin position="67"/>
        <end position="89"/>
    </location>
</feature>
<gene>
    <name evidence="2" type="ORF">JDW22_00300</name>
</gene>
<protein>
    <submittedName>
        <fullName evidence="2">Uncharacterized protein</fullName>
    </submittedName>
</protein>
<feature type="transmembrane region" description="Helical" evidence="1">
    <location>
        <begin position="101"/>
        <end position="122"/>
    </location>
</feature>
<dbReference type="EMBL" id="JAEHNZ010000001">
    <property type="protein sequence ID" value="MBK0395059.1"/>
    <property type="molecule type" value="Genomic_DNA"/>
</dbReference>
<sequence length="163" mass="18501">MSSINGFGTTFYGECDYQPDGSFVTTYWIILAFLPIIPLYSARIFYSESGLFNTQYQYEKLPVNWQQVVRIWAFVIGTAAGFIGCLHIISSVLASDDHRSATILLVYLTAAALLPHFLRYQAKKQVNFLPDVAIRSSFSKRHFWLLAMLAVAVICLIVYLRTL</sequence>
<name>A0ABS1BP28_9NEIS</name>
<feature type="transmembrane region" description="Helical" evidence="1">
    <location>
        <begin position="27"/>
        <end position="46"/>
    </location>
</feature>
<organism evidence="2 3">
    <name type="scientific">Kingella bonacorsii</name>
    <dbReference type="NCBI Taxonomy" id="2796361"/>
    <lineage>
        <taxon>Bacteria</taxon>
        <taxon>Pseudomonadati</taxon>
        <taxon>Pseudomonadota</taxon>
        <taxon>Betaproteobacteria</taxon>
        <taxon>Neisseriales</taxon>
        <taxon>Neisseriaceae</taxon>
        <taxon>Kingella</taxon>
    </lineage>
</organism>
<dbReference type="Proteomes" id="UP000614058">
    <property type="component" value="Unassembled WGS sequence"/>
</dbReference>
<evidence type="ECO:0000313" key="3">
    <source>
        <dbReference type="Proteomes" id="UP000614058"/>
    </source>
</evidence>
<comment type="caution">
    <text evidence="2">The sequence shown here is derived from an EMBL/GenBank/DDBJ whole genome shotgun (WGS) entry which is preliminary data.</text>
</comment>
<keyword evidence="3" id="KW-1185">Reference proteome</keyword>
<reference evidence="2 3" key="1">
    <citation type="journal article" date="2021" name="Pathogens">
        <title>Isolation and Characterization of Kingella bonacorsii sp. nov., A Novel Kingella Species Detected in a Stable Periodontitis Subject.</title>
        <authorList>
            <person name="Antezack A."/>
            <person name="Boxberger M."/>
            <person name="Rolland C."/>
            <person name="Monnet-Corti V."/>
            <person name="La Scola B."/>
        </authorList>
    </citation>
    <scope>NUCLEOTIDE SEQUENCE [LARGE SCALE GENOMIC DNA]</scope>
    <source>
        <strain evidence="2 3">Marseille-Q4569</strain>
    </source>
</reference>